<dbReference type="SUPFAM" id="SSF54292">
    <property type="entry name" value="2Fe-2S ferredoxin-like"/>
    <property type="match status" value="1"/>
</dbReference>
<dbReference type="InterPro" id="IPR018488">
    <property type="entry name" value="cNMP-bd_CS"/>
</dbReference>
<proteinExistence type="predicted"/>
<dbReference type="Pfam" id="PF17651">
    <property type="entry name" value="Raco_middle"/>
    <property type="match status" value="1"/>
</dbReference>
<accession>A0A2H0M2N7</accession>
<protein>
    <submittedName>
        <fullName evidence="2">Ferredoxin</fullName>
    </submittedName>
</protein>
<dbReference type="Gene3D" id="3.10.20.30">
    <property type="match status" value="1"/>
</dbReference>
<dbReference type="InterPro" id="IPR042259">
    <property type="entry name" value="Raco-like_middle_sf"/>
</dbReference>
<evidence type="ECO:0000313" key="2">
    <source>
        <dbReference type="EMBL" id="PIQ89995.1"/>
    </source>
</evidence>
<name>A0A2H0M2N7_9BACT</name>
<dbReference type="Gene3D" id="3.30.420.480">
    <property type="entry name" value="Domain of unknown function (DUF4445)"/>
    <property type="match status" value="1"/>
</dbReference>
<dbReference type="PROSITE" id="PS00888">
    <property type="entry name" value="CNMP_BINDING_1"/>
    <property type="match status" value="1"/>
</dbReference>
<dbReference type="AlphaFoldDB" id="A0A2H0M2N7"/>
<dbReference type="EMBL" id="PCWA01000007">
    <property type="protein sequence ID" value="PIQ89995.1"/>
    <property type="molecule type" value="Genomic_DNA"/>
</dbReference>
<dbReference type="PANTHER" id="PTHR42895:SF2">
    <property type="entry name" value="IRON-SULFUR CLUSTER PROTEIN"/>
    <property type="match status" value="1"/>
</dbReference>
<evidence type="ECO:0000313" key="3">
    <source>
        <dbReference type="Proteomes" id="UP000229641"/>
    </source>
</evidence>
<dbReference type="InterPro" id="IPR012675">
    <property type="entry name" value="Beta-grasp_dom_sf"/>
</dbReference>
<evidence type="ECO:0000259" key="1">
    <source>
        <dbReference type="PROSITE" id="PS51085"/>
    </source>
</evidence>
<dbReference type="Gene3D" id="3.10.20.880">
    <property type="match status" value="1"/>
</dbReference>
<dbReference type="Pfam" id="PF14574">
    <property type="entry name" value="RACo_C_ter"/>
    <property type="match status" value="1"/>
</dbReference>
<dbReference type="InterPro" id="IPR036010">
    <property type="entry name" value="2Fe-2S_ferredoxin-like_sf"/>
</dbReference>
<dbReference type="InterPro" id="IPR001041">
    <property type="entry name" value="2Fe-2S_ferredoxin-type"/>
</dbReference>
<dbReference type="InterPro" id="IPR040506">
    <property type="entry name" value="RACo_linker"/>
</dbReference>
<dbReference type="Pfam" id="PF17650">
    <property type="entry name" value="RACo_linker"/>
    <property type="match status" value="1"/>
</dbReference>
<dbReference type="PANTHER" id="PTHR42895">
    <property type="entry name" value="IRON-SULFUR CLUSTER-BINDING PROTEIN-RELATED"/>
    <property type="match status" value="1"/>
</dbReference>
<reference evidence="2 3" key="1">
    <citation type="submission" date="2017-09" db="EMBL/GenBank/DDBJ databases">
        <title>Depth-based differentiation of microbial function through sediment-hosted aquifers and enrichment of novel symbionts in the deep terrestrial subsurface.</title>
        <authorList>
            <person name="Probst A.J."/>
            <person name="Ladd B."/>
            <person name="Jarett J.K."/>
            <person name="Geller-Mcgrath D.E."/>
            <person name="Sieber C.M."/>
            <person name="Emerson J.B."/>
            <person name="Anantharaman K."/>
            <person name="Thomas B.C."/>
            <person name="Malmstrom R."/>
            <person name="Stieglmeier M."/>
            <person name="Klingl A."/>
            <person name="Woyke T."/>
            <person name="Ryan C.M."/>
            <person name="Banfield J.F."/>
        </authorList>
    </citation>
    <scope>NUCLEOTIDE SEQUENCE [LARGE SCALE GENOMIC DNA]</scope>
    <source>
        <strain evidence="2">CG11_big_fil_rev_8_21_14_0_20_42_13</strain>
    </source>
</reference>
<dbReference type="GO" id="GO:0051536">
    <property type="term" value="F:iron-sulfur cluster binding"/>
    <property type="evidence" value="ECO:0007669"/>
    <property type="project" value="InterPro"/>
</dbReference>
<dbReference type="InterPro" id="IPR041414">
    <property type="entry name" value="Raco-like_middle"/>
</dbReference>
<feature type="domain" description="2Fe-2S ferredoxin-type" evidence="1">
    <location>
        <begin position="4"/>
        <end position="93"/>
    </location>
</feature>
<dbReference type="Proteomes" id="UP000229641">
    <property type="component" value="Unassembled WGS sequence"/>
</dbReference>
<dbReference type="InterPro" id="IPR052911">
    <property type="entry name" value="Corrinoid_activation_enz"/>
</dbReference>
<dbReference type="PROSITE" id="PS51085">
    <property type="entry name" value="2FE2S_FER_2"/>
    <property type="match status" value="1"/>
</dbReference>
<organism evidence="2 3">
    <name type="scientific">Candidatus Ghiorseimicrobium undicola</name>
    <dbReference type="NCBI Taxonomy" id="1974746"/>
    <lineage>
        <taxon>Bacteria</taxon>
        <taxon>Pseudomonadati</taxon>
        <taxon>Candidatus Omnitrophota</taxon>
        <taxon>Candidatus Ghiorseimicrobium</taxon>
    </lineage>
</organism>
<dbReference type="CDD" id="cd00207">
    <property type="entry name" value="fer2"/>
    <property type="match status" value="1"/>
</dbReference>
<comment type="caution">
    <text evidence="2">The sequence shown here is derived from an EMBL/GenBank/DDBJ whole genome shotgun (WGS) entry which is preliminary data.</text>
</comment>
<sequence>MEKYKVTFYPENKTIEIGKSKTLLSAAISLGININSGCAGDGVCGRCKVIIKKGQVATLATGRISQEEKKQGLYLACLTTALSDVEVEIPEQSRLDFTKITDEEAFSSRLRGVYTKAESIEKSEPIINEDIFIHSPLATKVYLELPQPTQEDKISDLERLYREIRKIKNIEILQTGLANIRHLGNFLRSADFKITATLGNRNDTTEIVLIEPADTSKNNFGVAFDIGTTTISGQLVDLNTKKVLGTKATFNQQATFGADIITRIIYAQKEEGLERLHHAVIDGMNDMIQELIKENNIDLNNVTCCVCAGNTTMIHLLLRVDPTYIRRDPYVPTANFVPVIRAQEAGIKINPRGLLGCVPGISSYVGGDITSGVLACGMDDEKDLCLLIDVGTNGEIVLGNNEWMISTAASAGPAFEGSGVSCGLRATRGAIQKIKIDKKTFKAELKTIGDAPAKGICGSGYIDLLSEMLKAGVMDKNGKIEDIRNELIREGEFGKEFIIYESGENNKSKIYINEVDIDNLKRAKGAIYSAAACLLRHMGLGFEDVKKIFIAGGFGNYLDIESAITIGLLPDIERSRFKFVGNSSLIGAREVILSSDAIHKTENLAKKITCFELSSDQKYMDEYMAALFFPHTDITKFKNIKL</sequence>
<dbReference type="InterPro" id="IPR043129">
    <property type="entry name" value="ATPase_NBD"/>
</dbReference>
<dbReference type="InterPro" id="IPR027980">
    <property type="entry name" value="RACo_C"/>
</dbReference>
<dbReference type="Pfam" id="PF00111">
    <property type="entry name" value="Fer2"/>
    <property type="match status" value="1"/>
</dbReference>
<gene>
    <name evidence="2" type="ORF">COV72_00340</name>
</gene>
<dbReference type="SUPFAM" id="SSF53067">
    <property type="entry name" value="Actin-like ATPase domain"/>
    <property type="match status" value="1"/>
</dbReference>